<feature type="transmembrane region" description="Helical" evidence="17">
    <location>
        <begin position="114"/>
        <end position="136"/>
    </location>
</feature>
<evidence type="ECO:0000313" key="18">
    <source>
        <dbReference type="EMBL" id="KRM76352.1"/>
    </source>
</evidence>
<dbReference type="STRING" id="33960.TY91_05380"/>
<dbReference type="Pfam" id="PF02673">
    <property type="entry name" value="BacA"/>
    <property type="match status" value="1"/>
</dbReference>
<evidence type="ECO:0000256" key="15">
    <source>
        <dbReference type="ARBA" id="ARBA00032932"/>
    </source>
</evidence>
<comment type="miscellaneous">
    <text evidence="17">Bacitracin is thought to be involved in the inhibition of peptidoglycan synthesis by sequestering undecaprenyl diphosphate, thereby reducing the pool of lipid carrier available.</text>
</comment>
<dbReference type="GO" id="GO:0005886">
    <property type="term" value="C:plasma membrane"/>
    <property type="evidence" value="ECO:0007669"/>
    <property type="project" value="UniProtKB-SubCell"/>
</dbReference>
<proteinExistence type="inferred from homology"/>
<evidence type="ECO:0000256" key="12">
    <source>
        <dbReference type="ARBA" id="ARBA00023251"/>
    </source>
</evidence>
<dbReference type="PANTHER" id="PTHR30622">
    <property type="entry name" value="UNDECAPRENYL-DIPHOSPHATASE"/>
    <property type="match status" value="1"/>
</dbReference>
<dbReference type="NCBIfam" id="NF001389">
    <property type="entry name" value="PRK00281.1-2"/>
    <property type="match status" value="1"/>
</dbReference>
<feature type="transmembrane region" description="Helical" evidence="17">
    <location>
        <begin position="47"/>
        <end position="69"/>
    </location>
</feature>
<evidence type="ECO:0000256" key="8">
    <source>
        <dbReference type="ARBA" id="ARBA00022960"/>
    </source>
</evidence>
<accession>A0A0R2BBL1</accession>
<evidence type="ECO:0000256" key="4">
    <source>
        <dbReference type="ARBA" id="ARBA00021581"/>
    </source>
</evidence>
<feature type="transmembrane region" description="Helical" evidence="17">
    <location>
        <begin position="230"/>
        <end position="250"/>
    </location>
</feature>
<evidence type="ECO:0000256" key="3">
    <source>
        <dbReference type="ARBA" id="ARBA00012374"/>
    </source>
</evidence>
<comment type="caution">
    <text evidence="18">The sequence shown here is derived from an EMBL/GenBank/DDBJ whole genome shotgun (WGS) entry which is preliminary data.</text>
</comment>
<dbReference type="HAMAP" id="MF_01006">
    <property type="entry name" value="Undec_diphosphatase"/>
    <property type="match status" value="1"/>
</dbReference>
<dbReference type="EMBL" id="AYYR01000030">
    <property type="protein sequence ID" value="KRM76352.1"/>
    <property type="molecule type" value="Genomic_DNA"/>
</dbReference>
<comment type="similarity">
    <text evidence="2 17">Belongs to the UppP family.</text>
</comment>
<keyword evidence="7 17" id="KW-0378">Hydrolase</keyword>
<keyword evidence="8 17" id="KW-0133">Cell shape</keyword>
<reference evidence="18 19" key="1">
    <citation type="journal article" date="2015" name="Genome Announc.">
        <title>Expanding the biotechnology potential of lactobacilli through comparative genomics of 213 strains and associated genera.</title>
        <authorList>
            <person name="Sun Z."/>
            <person name="Harris H.M."/>
            <person name="McCann A."/>
            <person name="Guo C."/>
            <person name="Argimon S."/>
            <person name="Zhang W."/>
            <person name="Yang X."/>
            <person name="Jeffery I.B."/>
            <person name="Cooney J.C."/>
            <person name="Kagawa T.F."/>
            <person name="Liu W."/>
            <person name="Song Y."/>
            <person name="Salvetti E."/>
            <person name="Wrobel A."/>
            <person name="Rasinkangas P."/>
            <person name="Parkhill J."/>
            <person name="Rea M.C."/>
            <person name="O'Sullivan O."/>
            <person name="Ritari J."/>
            <person name="Douillard F.P."/>
            <person name="Paul Ross R."/>
            <person name="Yang R."/>
            <person name="Briner A.E."/>
            <person name="Felis G.E."/>
            <person name="de Vos W.M."/>
            <person name="Barrangou R."/>
            <person name="Klaenhammer T.R."/>
            <person name="Caufield P.W."/>
            <person name="Cui Y."/>
            <person name="Zhang H."/>
            <person name="O'Toole P.W."/>
        </authorList>
    </citation>
    <scope>NUCLEOTIDE SEQUENCE [LARGE SCALE GENOMIC DNA]</scope>
    <source>
        <strain evidence="18 19">DSM 20515</strain>
    </source>
</reference>
<keyword evidence="13 17" id="KW-0961">Cell wall biogenesis/degradation</keyword>
<protein>
    <recommendedName>
        <fullName evidence="4 17">Undecaprenyl-diphosphatase</fullName>
        <ecNumber evidence="3 17">3.6.1.27</ecNumber>
    </recommendedName>
    <alternativeName>
        <fullName evidence="15 17">Bacitracin resistance protein</fullName>
    </alternativeName>
    <alternativeName>
        <fullName evidence="14 17">Undecaprenyl pyrophosphate phosphatase</fullName>
    </alternativeName>
</protein>
<feature type="transmembrane region" description="Helical" evidence="17">
    <location>
        <begin position="7"/>
        <end position="27"/>
    </location>
</feature>
<dbReference type="GO" id="GO:0008360">
    <property type="term" value="P:regulation of cell shape"/>
    <property type="evidence" value="ECO:0007669"/>
    <property type="project" value="UniProtKB-KW"/>
</dbReference>
<keyword evidence="12 17" id="KW-0046">Antibiotic resistance</keyword>
<comment type="catalytic activity">
    <reaction evidence="16 17">
        <text>di-trans,octa-cis-undecaprenyl diphosphate + H2O = di-trans,octa-cis-undecaprenyl phosphate + phosphate + H(+)</text>
        <dbReference type="Rhea" id="RHEA:28094"/>
        <dbReference type="ChEBI" id="CHEBI:15377"/>
        <dbReference type="ChEBI" id="CHEBI:15378"/>
        <dbReference type="ChEBI" id="CHEBI:43474"/>
        <dbReference type="ChEBI" id="CHEBI:58405"/>
        <dbReference type="ChEBI" id="CHEBI:60392"/>
        <dbReference type="EC" id="3.6.1.27"/>
    </reaction>
</comment>
<evidence type="ECO:0000256" key="5">
    <source>
        <dbReference type="ARBA" id="ARBA00022475"/>
    </source>
</evidence>
<evidence type="ECO:0000256" key="6">
    <source>
        <dbReference type="ARBA" id="ARBA00022692"/>
    </source>
</evidence>
<feature type="transmembrane region" description="Helical" evidence="17">
    <location>
        <begin position="90"/>
        <end position="108"/>
    </location>
</feature>
<dbReference type="GO" id="GO:0071555">
    <property type="term" value="P:cell wall organization"/>
    <property type="evidence" value="ECO:0007669"/>
    <property type="project" value="UniProtKB-KW"/>
</dbReference>
<evidence type="ECO:0000256" key="14">
    <source>
        <dbReference type="ARBA" id="ARBA00032707"/>
    </source>
</evidence>
<evidence type="ECO:0000256" key="7">
    <source>
        <dbReference type="ARBA" id="ARBA00022801"/>
    </source>
</evidence>
<evidence type="ECO:0000256" key="16">
    <source>
        <dbReference type="ARBA" id="ARBA00047594"/>
    </source>
</evidence>
<keyword evidence="11 17" id="KW-0472">Membrane</keyword>
<dbReference type="InterPro" id="IPR003824">
    <property type="entry name" value="UppP"/>
</dbReference>
<dbReference type="GO" id="GO:0046677">
    <property type="term" value="P:response to antibiotic"/>
    <property type="evidence" value="ECO:0007669"/>
    <property type="project" value="UniProtKB-UniRule"/>
</dbReference>
<gene>
    <name evidence="17" type="primary">uppP</name>
    <name evidence="18" type="ORF">FC82_GL001712</name>
</gene>
<dbReference type="GO" id="GO:0009252">
    <property type="term" value="P:peptidoglycan biosynthetic process"/>
    <property type="evidence" value="ECO:0007669"/>
    <property type="project" value="UniProtKB-KW"/>
</dbReference>
<evidence type="ECO:0000256" key="10">
    <source>
        <dbReference type="ARBA" id="ARBA00022989"/>
    </source>
</evidence>
<keyword evidence="9 17" id="KW-0573">Peptidoglycan synthesis</keyword>
<dbReference type="GO" id="GO:0050380">
    <property type="term" value="F:undecaprenyl-diphosphatase activity"/>
    <property type="evidence" value="ECO:0007669"/>
    <property type="project" value="UniProtKB-UniRule"/>
</dbReference>
<feature type="transmembrane region" description="Helical" evidence="17">
    <location>
        <begin position="157"/>
        <end position="186"/>
    </location>
</feature>
<name>A0A0R2BBL1_SECCO</name>
<dbReference type="NCBIfam" id="TIGR00753">
    <property type="entry name" value="undec_PP_bacA"/>
    <property type="match status" value="1"/>
</dbReference>
<keyword evidence="6 17" id="KW-0812">Transmembrane</keyword>
<evidence type="ECO:0000256" key="1">
    <source>
        <dbReference type="ARBA" id="ARBA00004651"/>
    </source>
</evidence>
<organism evidence="18 19">
    <name type="scientific">Secundilactobacillus collinoides DSM 20515 = JCM 1123</name>
    <dbReference type="NCBI Taxonomy" id="1423733"/>
    <lineage>
        <taxon>Bacteria</taxon>
        <taxon>Bacillati</taxon>
        <taxon>Bacillota</taxon>
        <taxon>Bacilli</taxon>
        <taxon>Lactobacillales</taxon>
        <taxon>Lactobacillaceae</taxon>
        <taxon>Secundilactobacillus</taxon>
    </lineage>
</organism>
<dbReference type="EC" id="3.6.1.27" evidence="3 17"/>
<dbReference type="NCBIfam" id="NF001391">
    <property type="entry name" value="PRK00281.1-5"/>
    <property type="match status" value="1"/>
</dbReference>
<feature type="transmembrane region" description="Helical" evidence="17">
    <location>
        <begin position="198"/>
        <end position="218"/>
    </location>
</feature>
<dbReference type="Proteomes" id="UP000051845">
    <property type="component" value="Unassembled WGS sequence"/>
</dbReference>
<evidence type="ECO:0000256" key="9">
    <source>
        <dbReference type="ARBA" id="ARBA00022984"/>
    </source>
</evidence>
<comment type="subcellular location">
    <subcellularLocation>
        <location evidence="1 17">Cell membrane</location>
        <topology evidence="1 17">Multi-pass membrane protein</topology>
    </subcellularLocation>
</comment>
<dbReference type="AlphaFoldDB" id="A0A0R2BBL1"/>
<evidence type="ECO:0000256" key="13">
    <source>
        <dbReference type="ARBA" id="ARBA00023316"/>
    </source>
</evidence>
<dbReference type="PANTHER" id="PTHR30622:SF3">
    <property type="entry name" value="UNDECAPRENYL-DIPHOSPHATASE"/>
    <property type="match status" value="1"/>
</dbReference>
<evidence type="ECO:0000313" key="19">
    <source>
        <dbReference type="Proteomes" id="UP000051845"/>
    </source>
</evidence>
<keyword evidence="10 17" id="KW-1133">Transmembrane helix</keyword>
<dbReference type="NCBIfam" id="NF001390">
    <property type="entry name" value="PRK00281.1-4"/>
    <property type="match status" value="1"/>
</dbReference>
<evidence type="ECO:0000256" key="2">
    <source>
        <dbReference type="ARBA" id="ARBA00010621"/>
    </source>
</evidence>
<sequence>MINTTIITIIQAIILGVIEGITEFLPVSSTGHLYLANAFIHLQEPDAFINLFMVVIQLGAIMAVVVLYFHKLNPFAPSKTLAARRATWVLWGKVVVAMLPSLIVGPLVNDFMDAHLTTWPVITTTLIVYGVLFIVIENWNSHRRPTATDLTRLPLKMAFAIGVLQLLSLVPGTSRSGATILGAMLLGTSRFVAAEFSFFLAIPTMFGASCLKVLKFVLHGNQLTTSEAAVLGIGVFVSFVVAYLAIKFLMRFIQHHDFKIFGWYRIVLGLVVLAYFGAQQLL</sequence>
<keyword evidence="5 17" id="KW-1003">Cell membrane</keyword>
<evidence type="ECO:0000256" key="11">
    <source>
        <dbReference type="ARBA" id="ARBA00023136"/>
    </source>
</evidence>
<dbReference type="PATRIC" id="fig|1423733.4.peg.1801"/>
<comment type="function">
    <text evidence="17">Catalyzes the dephosphorylation of undecaprenyl diphosphate (UPP). Confers resistance to bacitracin.</text>
</comment>
<feature type="transmembrane region" description="Helical" evidence="17">
    <location>
        <begin position="262"/>
        <end position="278"/>
    </location>
</feature>
<evidence type="ECO:0000256" key="17">
    <source>
        <dbReference type="HAMAP-Rule" id="MF_01006"/>
    </source>
</evidence>